<accession>A0A3S0GVR0</accession>
<dbReference type="PANTHER" id="PTHR42928">
    <property type="entry name" value="TRICARBOXYLATE-BINDING PROTEIN"/>
    <property type="match status" value="1"/>
</dbReference>
<dbReference type="CDD" id="cd07012">
    <property type="entry name" value="PBP2_Bug_TTT"/>
    <property type="match status" value="1"/>
</dbReference>
<evidence type="ECO:0000256" key="2">
    <source>
        <dbReference type="SAM" id="Phobius"/>
    </source>
</evidence>
<evidence type="ECO:0000313" key="3">
    <source>
        <dbReference type="EMBL" id="RTQ32996.1"/>
    </source>
</evidence>
<keyword evidence="2" id="KW-0812">Transmembrane</keyword>
<feature type="transmembrane region" description="Helical" evidence="2">
    <location>
        <begin position="25"/>
        <end position="46"/>
    </location>
</feature>
<comment type="similarity">
    <text evidence="1">Belongs to the UPF0065 (bug) family.</text>
</comment>
<evidence type="ECO:0000256" key="1">
    <source>
        <dbReference type="ARBA" id="ARBA00006987"/>
    </source>
</evidence>
<keyword evidence="2" id="KW-0472">Membrane</keyword>
<sequence length="385" mass="40872">MWPAYGISTLPTSGRPGADAWRRRFLLFLPSFFPFFLFLASSHSFIHSFGRKDNMTRAELSSWWQSAAAGATMLLFGMCSHAATAFPEKPITLVVGFPAGGGVDVVGRTIAQSLSTRIKTPVVVDNKAGASGAIAAQSVKRASPDGYTLLMAPTTSYVMSEKMIGAEAAGYEITKDFKPVATVGELPLVMLASKQSGIASYTDLSARARKDPGKLAYGSSGNGSTEHIVTEWFRQQAGVDLLHVPYRGSAPATADLFSGEIQIIVTTSPTALTNLATGRVTAVGVASAQRLPVMPDVPTFAEQGLPQFVAASVYAVLAPKGTPDSVVAALNAALNEALNDEATQRRFAQLGVQTVHSTPAQARELLQNESTKWERVVQPIRAAVR</sequence>
<dbReference type="Proteomes" id="UP000267418">
    <property type="component" value="Unassembled WGS sequence"/>
</dbReference>
<proteinExistence type="inferred from homology"/>
<dbReference type="EMBL" id="RXOE01000005">
    <property type="protein sequence ID" value="RTQ32996.1"/>
    <property type="molecule type" value="Genomic_DNA"/>
</dbReference>
<dbReference type="Gene3D" id="3.40.190.150">
    <property type="entry name" value="Bordetella uptake gene, domain 1"/>
    <property type="match status" value="1"/>
</dbReference>
<dbReference type="PANTHER" id="PTHR42928:SF5">
    <property type="entry name" value="BLR1237 PROTEIN"/>
    <property type="match status" value="1"/>
</dbReference>
<keyword evidence="2" id="KW-1133">Transmembrane helix</keyword>
<dbReference type="SUPFAM" id="SSF53850">
    <property type="entry name" value="Periplasmic binding protein-like II"/>
    <property type="match status" value="1"/>
</dbReference>
<organism evidence="3 4">
    <name type="scientific">Variovorax gossypii</name>
    <dbReference type="NCBI Taxonomy" id="1679495"/>
    <lineage>
        <taxon>Bacteria</taxon>
        <taxon>Pseudomonadati</taxon>
        <taxon>Pseudomonadota</taxon>
        <taxon>Betaproteobacteria</taxon>
        <taxon>Burkholderiales</taxon>
        <taxon>Comamonadaceae</taxon>
        <taxon>Variovorax</taxon>
    </lineage>
</organism>
<keyword evidence="4" id="KW-1185">Reference proteome</keyword>
<gene>
    <name evidence="3" type="ORF">EJP69_20095</name>
</gene>
<reference evidence="3 4" key="1">
    <citation type="submission" date="2018-12" db="EMBL/GenBank/DDBJ databases">
        <title>The genome of Variovorax gossypii DSM 100435.</title>
        <authorList>
            <person name="Gao J."/>
            <person name="Sun J."/>
        </authorList>
    </citation>
    <scope>NUCLEOTIDE SEQUENCE [LARGE SCALE GENOMIC DNA]</scope>
    <source>
        <strain evidence="3 4">DSM 100435</strain>
    </source>
</reference>
<dbReference type="InterPro" id="IPR042100">
    <property type="entry name" value="Bug_dom1"/>
</dbReference>
<dbReference type="InterPro" id="IPR005064">
    <property type="entry name" value="BUG"/>
</dbReference>
<dbReference type="Gene3D" id="3.40.190.10">
    <property type="entry name" value="Periplasmic binding protein-like II"/>
    <property type="match status" value="1"/>
</dbReference>
<evidence type="ECO:0000313" key="4">
    <source>
        <dbReference type="Proteomes" id="UP000267418"/>
    </source>
</evidence>
<dbReference type="AlphaFoldDB" id="A0A3S0GVR0"/>
<dbReference type="Pfam" id="PF03401">
    <property type="entry name" value="TctC"/>
    <property type="match status" value="1"/>
</dbReference>
<protein>
    <submittedName>
        <fullName evidence="3">Tripartite tricarboxylate transporter substrate binding protein</fullName>
    </submittedName>
</protein>
<name>A0A3S0GVR0_9BURK</name>
<dbReference type="OrthoDB" id="8678477at2"/>
<comment type="caution">
    <text evidence="3">The sequence shown here is derived from an EMBL/GenBank/DDBJ whole genome shotgun (WGS) entry which is preliminary data.</text>
</comment>